<dbReference type="STRING" id="1715693.PH7735_03323"/>
<evidence type="ECO:0000259" key="10">
    <source>
        <dbReference type="PROSITE" id="PS50198"/>
    </source>
</evidence>
<dbReference type="GeneID" id="83882302"/>
<feature type="chain" id="PRO_5007780458" description="Parvulin-like PPIase" evidence="9">
    <location>
        <begin position="24"/>
        <end position="283"/>
    </location>
</feature>
<name>A0A0P1IES6_9RHOB</name>
<protein>
    <recommendedName>
        <fullName evidence="4">Parvulin-like PPIase</fullName>
        <ecNumber evidence="3">5.2.1.8</ecNumber>
    </recommendedName>
    <alternativeName>
        <fullName evidence="6">Peptidyl-prolyl cis-trans isomerase plp</fullName>
    </alternativeName>
    <alternativeName>
        <fullName evidence="7">Rotamase plp</fullName>
    </alternativeName>
</protein>
<evidence type="ECO:0000256" key="4">
    <source>
        <dbReference type="ARBA" id="ARBA00018370"/>
    </source>
</evidence>
<dbReference type="PANTHER" id="PTHR47245:SF2">
    <property type="entry name" value="PEPTIDYL-PROLYL CIS-TRANS ISOMERASE HP_0175-RELATED"/>
    <property type="match status" value="1"/>
</dbReference>
<evidence type="ECO:0000256" key="7">
    <source>
        <dbReference type="ARBA" id="ARBA00031484"/>
    </source>
</evidence>
<evidence type="ECO:0000256" key="8">
    <source>
        <dbReference type="PROSITE-ProRule" id="PRU00278"/>
    </source>
</evidence>
<evidence type="ECO:0000256" key="5">
    <source>
        <dbReference type="ARBA" id="ARBA00023110"/>
    </source>
</evidence>
<accession>A0A0P1IES6</accession>
<dbReference type="PANTHER" id="PTHR47245">
    <property type="entry name" value="PEPTIDYLPROLYL ISOMERASE"/>
    <property type="match status" value="1"/>
</dbReference>
<dbReference type="RefSeq" id="WP_058312491.1">
    <property type="nucleotide sequence ID" value="NZ_CYTW01000004.1"/>
</dbReference>
<dbReference type="AlphaFoldDB" id="A0A0P1IES6"/>
<evidence type="ECO:0000256" key="3">
    <source>
        <dbReference type="ARBA" id="ARBA00013194"/>
    </source>
</evidence>
<evidence type="ECO:0000313" key="11">
    <source>
        <dbReference type="EMBL" id="CUK09009.1"/>
    </source>
</evidence>
<evidence type="ECO:0000256" key="1">
    <source>
        <dbReference type="ARBA" id="ARBA00000971"/>
    </source>
</evidence>
<dbReference type="Pfam" id="PF00639">
    <property type="entry name" value="Rotamase"/>
    <property type="match status" value="1"/>
</dbReference>
<dbReference type="Proteomes" id="UP000051870">
    <property type="component" value="Unassembled WGS sequence"/>
</dbReference>
<dbReference type="InterPro" id="IPR050245">
    <property type="entry name" value="PrsA_foldase"/>
</dbReference>
<evidence type="ECO:0000313" key="12">
    <source>
        <dbReference type="Proteomes" id="UP000051870"/>
    </source>
</evidence>
<feature type="signal peptide" evidence="9">
    <location>
        <begin position="1"/>
        <end position="23"/>
    </location>
</feature>
<dbReference type="InterPro" id="IPR000297">
    <property type="entry name" value="PPIase_PpiC"/>
</dbReference>
<gene>
    <name evidence="11" type="ORF">PH7735_03323</name>
</gene>
<evidence type="ECO:0000256" key="9">
    <source>
        <dbReference type="SAM" id="SignalP"/>
    </source>
</evidence>
<dbReference type="EMBL" id="CYTW01000004">
    <property type="protein sequence ID" value="CUK09009.1"/>
    <property type="molecule type" value="Genomic_DNA"/>
</dbReference>
<comment type="catalytic activity">
    <reaction evidence="1">
        <text>[protein]-peptidylproline (omega=180) = [protein]-peptidylproline (omega=0)</text>
        <dbReference type="Rhea" id="RHEA:16237"/>
        <dbReference type="Rhea" id="RHEA-COMP:10747"/>
        <dbReference type="Rhea" id="RHEA-COMP:10748"/>
        <dbReference type="ChEBI" id="CHEBI:83833"/>
        <dbReference type="ChEBI" id="CHEBI:83834"/>
        <dbReference type="EC" id="5.2.1.8"/>
    </reaction>
</comment>
<dbReference type="EC" id="5.2.1.8" evidence="3"/>
<dbReference type="SUPFAM" id="SSF54534">
    <property type="entry name" value="FKBP-like"/>
    <property type="match status" value="1"/>
</dbReference>
<keyword evidence="8 11" id="KW-0413">Isomerase</keyword>
<evidence type="ECO:0000256" key="2">
    <source>
        <dbReference type="ARBA" id="ARBA00007656"/>
    </source>
</evidence>
<dbReference type="GO" id="GO:0003755">
    <property type="term" value="F:peptidyl-prolyl cis-trans isomerase activity"/>
    <property type="evidence" value="ECO:0007669"/>
    <property type="project" value="UniProtKB-KW"/>
</dbReference>
<comment type="similarity">
    <text evidence="2">Belongs to the PpiC/parvulin rotamase family.</text>
</comment>
<organism evidence="11 12">
    <name type="scientific">Shimia thalassica</name>
    <dbReference type="NCBI Taxonomy" id="1715693"/>
    <lineage>
        <taxon>Bacteria</taxon>
        <taxon>Pseudomonadati</taxon>
        <taxon>Pseudomonadota</taxon>
        <taxon>Alphaproteobacteria</taxon>
        <taxon>Rhodobacterales</taxon>
        <taxon>Roseobacteraceae</taxon>
    </lineage>
</organism>
<keyword evidence="9" id="KW-0732">Signal</keyword>
<dbReference type="PROSITE" id="PS50198">
    <property type="entry name" value="PPIC_PPIASE_2"/>
    <property type="match status" value="1"/>
</dbReference>
<dbReference type="InterPro" id="IPR046357">
    <property type="entry name" value="PPIase_dom_sf"/>
</dbReference>
<keyword evidence="12" id="KW-1185">Reference proteome</keyword>
<reference evidence="12" key="1">
    <citation type="submission" date="2015-09" db="EMBL/GenBank/DDBJ databases">
        <authorList>
            <person name="Rodrigo-Torres Lidia"/>
            <person name="Arahal R.David."/>
        </authorList>
    </citation>
    <scope>NUCLEOTIDE SEQUENCE [LARGE SCALE GENOMIC DNA]</scope>
    <source>
        <strain evidence="12">CECT 7735</strain>
    </source>
</reference>
<feature type="domain" description="PpiC" evidence="10">
    <location>
        <begin position="135"/>
        <end position="224"/>
    </location>
</feature>
<dbReference type="Gene3D" id="3.10.50.40">
    <property type="match status" value="1"/>
</dbReference>
<sequence>MSKHLKFLCSAALVLGLSGPVIAADAVDADTVVATVNGTQVTVGQMIMVRAALPQQYQSMPDDVLFNGILDQIIQQNLLAQAHTGDEPRRLEIALQSERRLILADAVVEDFLSEPPSEEDIQAAYDARYANFEGPSEFNAAHILVETEEEAAALRQQIVDGADFAEMAKEHSTGPSGPSGGALGWFGPGMMVPEFETAVVAMNAGDVSAPVKTQFGWHLIKLNELRKQETPALADVRSELAGEVQGAKLEAFIASLTEKSEIDRSNAAAFDPSIIKQTNLLDE</sequence>
<evidence type="ECO:0000256" key="6">
    <source>
        <dbReference type="ARBA" id="ARBA00030642"/>
    </source>
</evidence>
<proteinExistence type="inferred from homology"/>
<dbReference type="SUPFAM" id="SSF109998">
    <property type="entry name" value="Triger factor/SurA peptide-binding domain-like"/>
    <property type="match status" value="1"/>
</dbReference>
<keyword evidence="5 8" id="KW-0697">Rotamase</keyword>
<dbReference type="InterPro" id="IPR027304">
    <property type="entry name" value="Trigger_fact/SurA_dom_sf"/>
</dbReference>